<protein>
    <recommendedName>
        <fullName evidence="1">CHAT domain-containing protein</fullName>
    </recommendedName>
</protein>
<dbReference type="InterPro" id="IPR024983">
    <property type="entry name" value="CHAT_dom"/>
</dbReference>
<accession>A0A7X0L2D0</accession>
<organism evidence="2 3">
    <name type="scientific">Actinomadura coerulea</name>
    <dbReference type="NCBI Taxonomy" id="46159"/>
    <lineage>
        <taxon>Bacteria</taxon>
        <taxon>Bacillati</taxon>
        <taxon>Actinomycetota</taxon>
        <taxon>Actinomycetes</taxon>
        <taxon>Streptosporangiales</taxon>
        <taxon>Thermomonosporaceae</taxon>
        <taxon>Actinomadura</taxon>
    </lineage>
</organism>
<name>A0A7X0L2D0_9ACTN</name>
<evidence type="ECO:0000313" key="3">
    <source>
        <dbReference type="Proteomes" id="UP000546324"/>
    </source>
</evidence>
<sequence>MENEAWELLKQAHGLLMQGDASVAHPLFFVARLSFMIEASHSQWIVATAAAMGFSSALRAIDLQCEAAGRPFPEELRPAIQAMADAAGYVAHRSGVPLAGCILAESLTNQMFGDRLRAREISAIIGRRNPRKELRRIYRTLQGMAATSQAALAGSANAAAAPRHELRRMVEAMLLDDLRAGAAQSSEAYVLTAAGPVHAVHGASFTRRSVIYLTPGPDAGAAIRLEAPETGRQLCESIELPGLSLNALDAQARTVRDVLSSGEKRVRVRNEAVTEALQKAAETVWQPVLEAWPDLMGTKVALVPLGKCALLPLYTALIGDTPVCAIMDLTIVPSGDSLMLAAMWPRPDDGKVFVAADPWFGSKEIPVTVREAQNVAALLEVRPRILRWPSGAAPEGESDESDRLRGVYEFLDPALGAPDLGTDGDLVGELAKAGLVHLACHGHPNPQDPLRSALLLGRPLELSVLLNQDLRPGATVVLSACQLADIGTEFAAEQLGFPAALLAMGARSVIGALWRIPDSDAMVTFMMDLHRNLRSHPPSVALGQAIGQACAEGQRATVWAPFAHFGA</sequence>
<keyword evidence="3" id="KW-1185">Reference proteome</keyword>
<reference evidence="2 3" key="1">
    <citation type="submission" date="2020-08" db="EMBL/GenBank/DDBJ databases">
        <title>Sequencing the genomes of 1000 actinobacteria strains.</title>
        <authorList>
            <person name="Klenk H.-P."/>
        </authorList>
    </citation>
    <scope>NUCLEOTIDE SEQUENCE [LARGE SCALE GENOMIC DNA]</scope>
    <source>
        <strain evidence="2 3">DSM 43675</strain>
    </source>
</reference>
<dbReference type="Proteomes" id="UP000546324">
    <property type="component" value="Unassembled WGS sequence"/>
</dbReference>
<dbReference type="Pfam" id="PF12770">
    <property type="entry name" value="CHAT"/>
    <property type="match status" value="1"/>
</dbReference>
<feature type="domain" description="CHAT" evidence="1">
    <location>
        <begin position="275"/>
        <end position="566"/>
    </location>
</feature>
<comment type="caution">
    <text evidence="2">The sequence shown here is derived from an EMBL/GenBank/DDBJ whole genome shotgun (WGS) entry which is preliminary data.</text>
</comment>
<dbReference type="RefSeq" id="WP_185031424.1">
    <property type="nucleotide sequence ID" value="NZ_JACHMQ010000001.1"/>
</dbReference>
<proteinExistence type="predicted"/>
<dbReference type="EMBL" id="JACHMQ010000001">
    <property type="protein sequence ID" value="MBB6399513.1"/>
    <property type="molecule type" value="Genomic_DNA"/>
</dbReference>
<evidence type="ECO:0000313" key="2">
    <source>
        <dbReference type="EMBL" id="MBB6399513.1"/>
    </source>
</evidence>
<dbReference type="AlphaFoldDB" id="A0A7X0L2D0"/>
<evidence type="ECO:0000259" key="1">
    <source>
        <dbReference type="Pfam" id="PF12770"/>
    </source>
</evidence>
<gene>
    <name evidence="2" type="ORF">BKA00_006427</name>
</gene>